<evidence type="ECO:0000313" key="2">
    <source>
        <dbReference type="EMBL" id="SEE05284.1"/>
    </source>
</evidence>
<reference evidence="2 4" key="2">
    <citation type="submission" date="2016-10" db="EMBL/GenBank/DDBJ databases">
        <authorList>
            <person name="Varghese N."/>
            <person name="Submissions S."/>
        </authorList>
    </citation>
    <scope>NUCLEOTIDE SEQUENCE [LARGE SCALE GENOMIC DNA]</scope>
    <source>
        <strain evidence="2 4">DSW-5</strain>
    </source>
</reference>
<dbReference type="EMBL" id="LGBR01000001">
    <property type="protein sequence ID" value="KOY51697.1"/>
    <property type="molecule type" value="Genomic_DNA"/>
</dbReference>
<reference evidence="1 3" key="1">
    <citation type="submission" date="2015-07" db="EMBL/GenBank/DDBJ databases">
        <title>Genome of Polaribacter dokdonenesis DSW-5, isolated from seawater off Dokdo in Korea.</title>
        <authorList>
            <person name="Yoon K."/>
            <person name="Song J.Y."/>
            <person name="Kim J.F."/>
        </authorList>
    </citation>
    <scope>NUCLEOTIDE SEQUENCE [LARGE SCALE GENOMIC DNA]</scope>
    <source>
        <strain evidence="1 3">DSW-5</strain>
    </source>
</reference>
<evidence type="ECO:0008006" key="5">
    <source>
        <dbReference type="Google" id="ProtNLM"/>
    </source>
</evidence>
<sequence>MDNAKEDFWLHRYSNANFLEKMFSNGALNLKFTKAINFEDPLEGWDLRNPKIKKGMDETIAFYNRGIDDSCTIENLSGILSFFTDTRLDVLKNIVLKLKNYNENRNSTFISSWFKTDTIEEENRAMWRLYGNNEEGVRISVKWSDLKQALLKFNENFEVGLVDYGMNTKQQNLFFTKDISYKHENEFRILFYNKKAIEDQFIKLDNLKVHTTVRSMYNKDCYTNRLKKLGLEKGFDTNNKLTYDESHLFYESKQVDWSVVLDIINREILRNK</sequence>
<evidence type="ECO:0000313" key="3">
    <source>
        <dbReference type="Proteomes" id="UP000037716"/>
    </source>
</evidence>
<gene>
    <name evidence="1" type="ORF">I602_1257</name>
    <name evidence="2" type="ORF">SAMN05444353_0514</name>
</gene>
<protein>
    <recommendedName>
        <fullName evidence="5">DUF2971 domain containing protein</fullName>
    </recommendedName>
</protein>
<dbReference type="AlphaFoldDB" id="A0A0N0CFD7"/>
<dbReference type="EMBL" id="FNUE01000001">
    <property type="protein sequence ID" value="SEE05284.1"/>
    <property type="molecule type" value="Genomic_DNA"/>
</dbReference>
<dbReference type="PATRIC" id="fig|1300348.6.peg.1256"/>
<dbReference type="Pfam" id="PF11185">
    <property type="entry name" value="DUF2971"/>
    <property type="match status" value="1"/>
</dbReference>
<evidence type="ECO:0000313" key="4">
    <source>
        <dbReference type="Proteomes" id="UP000183071"/>
    </source>
</evidence>
<dbReference type="STRING" id="1300348.I602_1257"/>
<organism evidence="1 3">
    <name type="scientific">Polaribacter dokdonensis DSW-5</name>
    <dbReference type="NCBI Taxonomy" id="1300348"/>
    <lineage>
        <taxon>Bacteria</taxon>
        <taxon>Pseudomonadati</taxon>
        <taxon>Bacteroidota</taxon>
        <taxon>Flavobacteriia</taxon>
        <taxon>Flavobacteriales</taxon>
        <taxon>Flavobacteriaceae</taxon>
    </lineage>
</organism>
<comment type="caution">
    <text evidence="1">The sequence shown here is derived from an EMBL/GenBank/DDBJ whole genome shotgun (WGS) entry which is preliminary data.</text>
</comment>
<proteinExistence type="predicted"/>
<evidence type="ECO:0000313" key="1">
    <source>
        <dbReference type="EMBL" id="KOY51697.1"/>
    </source>
</evidence>
<name>A0A0N0CFD7_9FLAO</name>
<accession>A0A0N0CFD7</accession>
<dbReference type="Proteomes" id="UP000037716">
    <property type="component" value="Unassembled WGS sequence"/>
</dbReference>
<keyword evidence="4" id="KW-1185">Reference proteome</keyword>
<dbReference type="Proteomes" id="UP000183071">
    <property type="component" value="Unassembled WGS sequence"/>
</dbReference>
<dbReference type="InterPro" id="IPR021352">
    <property type="entry name" value="DUF2971"/>
</dbReference>